<feature type="transmembrane region" description="Helical" evidence="10">
    <location>
        <begin position="261"/>
        <end position="289"/>
    </location>
</feature>
<dbReference type="InterPro" id="IPR026082">
    <property type="entry name" value="ABCA"/>
</dbReference>
<dbReference type="eggNOG" id="KOG0059">
    <property type="taxonomic scope" value="Eukaryota"/>
</dbReference>
<evidence type="ECO:0000256" key="5">
    <source>
        <dbReference type="ARBA" id="ARBA00022737"/>
    </source>
</evidence>
<evidence type="ECO:0000256" key="6">
    <source>
        <dbReference type="ARBA" id="ARBA00022741"/>
    </source>
</evidence>
<accession>A2EB51</accession>
<dbReference type="PROSITE" id="PS50893">
    <property type="entry name" value="ABC_TRANSPORTER_2"/>
    <property type="match status" value="1"/>
</dbReference>
<evidence type="ECO:0000256" key="1">
    <source>
        <dbReference type="ARBA" id="ARBA00004141"/>
    </source>
</evidence>
<evidence type="ECO:0000256" key="9">
    <source>
        <dbReference type="ARBA" id="ARBA00023136"/>
    </source>
</evidence>
<organism evidence="12 13">
    <name type="scientific">Trichomonas vaginalis (strain ATCC PRA-98 / G3)</name>
    <dbReference type="NCBI Taxonomy" id="412133"/>
    <lineage>
        <taxon>Eukaryota</taxon>
        <taxon>Metamonada</taxon>
        <taxon>Parabasalia</taxon>
        <taxon>Trichomonadida</taxon>
        <taxon>Trichomonadidae</taxon>
        <taxon>Trichomonas</taxon>
    </lineage>
</organism>
<feature type="domain" description="ABC transporter" evidence="11">
    <location>
        <begin position="467"/>
        <end position="698"/>
    </location>
</feature>
<keyword evidence="13" id="KW-1185">Reference proteome</keyword>
<dbReference type="InterPro" id="IPR017871">
    <property type="entry name" value="ABC_transporter-like_CS"/>
</dbReference>
<keyword evidence="4 10" id="KW-0812">Transmembrane</keyword>
<dbReference type="InterPro" id="IPR003439">
    <property type="entry name" value="ABC_transporter-like_ATP-bd"/>
</dbReference>
<proteinExistence type="inferred from homology"/>
<evidence type="ECO:0000256" key="8">
    <source>
        <dbReference type="ARBA" id="ARBA00022989"/>
    </source>
</evidence>
<dbReference type="Pfam" id="PF12698">
    <property type="entry name" value="ABC2_membrane_3"/>
    <property type="match status" value="1"/>
</dbReference>
<dbReference type="VEuPathDB" id="TrichDB:TVAGG3_0354420"/>
<evidence type="ECO:0000259" key="11">
    <source>
        <dbReference type="PROSITE" id="PS50893"/>
    </source>
</evidence>
<dbReference type="STRING" id="5722.A2EB51"/>
<evidence type="ECO:0000256" key="7">
    <source>
        <dbReference type="ARBA" id="ARBA00022840"/>
    </source>
</evidence>
<dbReference type="GO" id="GO:0006869">
    <property type="term" value="P:lipid transport"/>
    <property type="evidence" value="ECO:0000318"/>
    <property type="project" value="GO_Central"/>
</dbReference>
<dbReference type="InterPro" id="IPR013525">
    <property type="entry name" value="ABC2_TM"/>
</dbReference>
<dbReference type="GO" id="GO:0005319">
    <property type="term" value="F:lipid transporter activity"/>
    <property type="evidence" value="ECO:0000318"/>
    <property type="project" value="GO_Central"/>
</dbReference>
<name>A2EB51_TRIV3</name>
<evidence type="ECO:0000256" key="4">
    <source>
        <dbReference type="ARBA" id="ARBA00022692"/>
    </source>
</evidence>
<gene>
    <name evidence="12" type="ORF">TVAG_274600</name>
</gene>
<keyword evidence="7" id="KW-0067">ATP-binding</keyword>
<keyword evidence="9 10" id="KW-0472">Membrane</keyword>
<keyword evidence="8 10" id="KW-1133">Transmembrane helix</keyword>
<dbReference type="KEGG" id="tva:4768024"/>
<dbReference type="GO" id="GO:0016020">
    <property type="term" value="C:membrane"/>
    <property type="evidence" value="ECO:0007669"/>
    <property type="project" value="UniProtKB-SubCell"/>
</dbReference>
<sequence length="781" mass="88484">MIGSNNAETGGLWTSRKPQFWRSLRYLLKKDIITKVRHFPSIIEFLGACTLTLLLFPIYHYARFKVPENPNPEMEGPANINLTLGIFLYGVGKAVPRIVLLPNCSNTRFLKAMVIDRLAEQIKINSTIVDTVDEMRNFIYQTDSNAIGLHWKNGNASDAMRNPQFTIYEQVTYGRPEEGLIQVIVDYLTMMPFSPKISHIDRQPFPTKKSFNEFDIQLFFAFFGIVPVILATMPVIQSIIDEKGEKITTLMFLMGMTELQYWIVNFVIMIGFSLIAYLFFALEMCYWFGMKGTDFSLFMAFTFLFMVAHTFFMSCVMVCMQKSEHGRSQAIVFAVFGIFFCYVHQFYTLQPNASDKAKHGMSIFPLSTYEVMVMNFYDHVKRGYNGYHWSDFYQDSPYKISWGFMWFGIDIVVYGIIFLLLNTFLPRHFGVQPMHIQDVFKLSAWKALFHGKGQIDYNKVKNADIAIKVDHLHKVFSGATPVTAVKDVSFQVKKGEVIVMIGPNGAGKSTIINTLSAAIKCSGGEISLFDGDPTNQFQEIHNYLGICFQDNVLIGLLSVREHFELFGALRGIQKEDLDCAIDFFGTTLQMSHQMSTRAKDLSGGQKRKLCLALSLLGNPPIVVMDEPTAGVDVQARQLIWQTISGLKDSTLIITSHALEEAEAVSSRLFIVAGGDMPFQGTSTELRKQFNCGYILRVEREDGTVGPVLDIAKNIIPQSIMADDRKDTVIVPVDRKASILLEELDKRKDELGIKSYSFSVEQLEDTLIKMIQHAEAEINMNH</sequence>
<evidence type="ECO:0000313" key="12">
    <source>
        <dbReference type="EMBL" id="EAY10097.1"/>
    </source>
</evidence>
<feature type="transmembrane region" description="Helical" evidence="10">
    <location>
        <begin position="218"/>
        <end position="240"/>
    </location>
</feature>
<dbReference type="Proteomes" id="UP000001542">
    <property type="component" value="Unassembled WGS sequence"/>
</dbReference>
<dbReference type="PROSITE" id="PS00211">
    <property type="entry name" value="ABC_TRANSPORTER_1"/>
    <property type="match status" value="1"/>
</dbReference>
<evidence type="ECO:0000256" key="3">
    <source>
        <dbReference type="ARBA" id="ARBA00022448"/>
    </source>
</evidence>
<dbReference type="GO" id="GO:0016887">
    <property type="term" value="F:ATP hydrolysis activity"/>
    <property type="evidence" value="ECO:0007669"/>
    <property type="project" value="InterPro"/>
</dbReference>
<dbReference type="Pfam" id="PF00005">
    <property type="entry name" value="ABC_tran"/>
    <property type="match status" value="1"/>
</dbReference>
<comment type="similarity">
    <text evidence="2">Belongs to the ABC transporter superfamily. ABCA family.</text>
</comment>
<dbReference type="InterPro" id="IPR027417">
    <property type="entry name" value="P-loop_NTPase"/>
</dbReference>
<dbReference type="GO" id="GO:0005524">
    <property type="term" value="F:ATP binding"/>
    <property type="evidence" value="ECO:0007669"/>
    <property type="project" value="UniProtKB-KW"/>
</dbReference>
<dbReference type="GO" id="GO:0042626">
    <property type="term" value="F:ATPase-coupled transmembrane transporter activity"/>
    <property type="evidence" value="ECO:0000318"/>
    <property type="project" value="GO_Central"/>
</dbReference>
<dbReference type="GO" id="GO:0140359">
    <property type="term" value="F:ABC-type transporter activity"/>
    <property type="evidence" value="ECO:0007669"/>
    <property type="project" value="InterPro"/>
</dbReference>
<feature type="transmembrane region" description="Helical" evidence="10">
    <location>
        <begin position="42"/>
        <end position="62"/>
    </location>
</feature>
<dbReference type="InParanoid" id="A2EB51"/>
<keyword evidence="5" id="KW-0677">Repeat</keyword>
<dbReference type="RefSeq" id="XP_001322320.1">
    <property type="nucleotide sequence ID" value="XM_001322285.1"/>
</dbReference>
<dbReference type="SMART" id="SM00382">
    <property type="entry name" value="AAA"/>
    <property type="match status" value="1"/>
</dbReference>
<comment type="subcellular location">
    <subcellularLocation>
        <location evidence="1">Membrane</location>
        <topology evidence="1">Multi-pass membrane protein</topology>
    </subcellularLocation>
</comment>
<feature type="transmembrane region" description="Helical" evidence="10">
    <location>
        <begin position="404"/>
        <end position="425"/>
    </location>
</feature>
<dbReference type="PANTHER" id="PTHR19229:SF36">
    <property type="entry name" value="ATP-BINDING CASSETTE SUB-FAMILY A MEMBER 2"/>
    <property type="match status" value="1"/>
</dbReference>
<reference evidence="12" key="2">
    <citation type="journal article" date="2007" name="Science">
        <title>Draft genome sequence of the sexually transmitted pathogen Trichomonas vaginalis.</title>
        <authorList>
            <person name="Carlton J.M."/>
            <person name="Hirt R.P."/>
            <person name="Silva J.C."/>
            <person name="Delcher A.L."/>
            <person name="Schatz M."/>
            <person name="Zhao Q."/>
            <person name="Wortman J.R."/>
            <person name="Bidwell S.L."/>
            <person name="Alsmark U.C.M."/>
            <person name="Besteiro S."/>
            <person name="Sicheritz-Ponten T."/>
            <person name="Noel C.J."/>
            <person name="Dacks J.B."/>
            <person name="Foster P.G."/>
            <person name="Simillion C."/>
            <person name="Van de Peer Y."/>
            <person name="Miranda-Saavedra D."/>
            <person name="Barton G.J."/>
            <person name="Westrop G.D."/>
            <person name="Mueller S."/>
            <person name="Dessi D."/>
            <person name="Fiori P.L."/>
            <person name="Ren Q."/>
            <person name="Paulsen I."/>
            <person name="Zhang H."/>
            <person name="Bastida-Corcuera F.D."/>
            <person name="Simoes-Barbosa A."/>
            <person name="Brown M.T."/>
            <person name="Hayes R.D."/>
            <person name="Mukherjee M."/>
            <person name="Okumura C.Y."/>
            <person name="Schneider R."/>
            <person name="Smith A.J."/>
            <person name="Vanacova S."/>
            <person name="Villalvazo M."/>
            <person name="Haas B.J."/>
            <person name="Pertea M."/>
            <person name="Feldblyum T.V."/>
            <person name="Utterback T.R."/>
            <person name="Shu C.L."/>
            <person name="Osoegawa K."/>
            <person name="de Jong P.J."/>
            <person name="Hrdy I."/>
            <person name="Horvathova L."/>
            <person name="Zubacova Z."/>
            <person name="Dolezal P."/>
            <person name="Malik S.B."/>
            <person name="Logsdon J.M. Jr."/>
            <person name="Henze K."/>
            <person name="Gupta A."/>
            <person name="Wang C.C."/>
            <person name="Dunne R.L."/>
            <person name="Upcroft J.A."/>
            <person name="Upcroft P."/>
            <person name="White O."/>
            <person name="Salzberg S.L."/>
            <person name="Tang P."/>
            <person name="Chiu C.-H."/>
            <person name="Lee Y.-S."/>
            <person name="Embley T.M."/>
            <person name="Coombs G.H."/>
            <person name="Mottram J.C."/>
            <person name="Tachezy J."/>
            <person name="Fraser-Liggett C.M."/>
            <person name="Johnson P.J."/>
        </authorList>
    </citation>
    <scope>NUCLEOTIDE SEQUENCE [LARGE SCALE GENOMIC DNA]</scope>
    <source>
        <strain evidence="12">G3</strain>
    </source>
</reference>
<feature type="transmembrane region" description="Helical" evidence="10">
    <location>
        <begin position="330"/>
        <end position="347"/>
    </location>
</feature>
<dbReference type="SUPFAM" id="SSF52540">
    <property type="entry name" value="P-loop containing nucleoside triphosphate hydrolases"/>
    <property type="match status" value="1"/>
</dbReference>
<dbReference type="CDD" id="cd03263">
    <property type="entry name" value="ABC_subfamily_A"/>
    <property type="match status" value="1"/>
</dbReference>
<dbReference type="OrthoDB" id="8061355at2759"/>
<evidence type="ECO:0000256" key="10">
    <source>
        <dbReference type="SAM" id="Phobius"/>
    </source>
</evidence>
<reference evidence="12" key="1">
    <citation type="submission" date="2006-10" db="EMBL/GenBank/DDBJ databases">
        <authorList>
            <person name="Amadeo P."/>
            <person name="Zhao Q."/>
            <person name="Wortman J."/>
            <person name="Fraser-Liggett C."/>
            <person name="Carlton J."/>
        </authorList>
    </citation>
    <scope>NUCLEOTIDE SEQUENCE</scope>
    <source>
        <strain evidence="12">G3</strain>
    </source>
</reference>
<evidence type="ECO:0000256" key="2">
    <source>
        <dbReference type="ARBA" id="ARBA00008869"/>
    </source>
</evidence>
<dbReference type="FunFam" id="3.40.50.300:FF:001873">
    <property type="entry name" value="ABC transporter family protein"/>
    <property type="match status" value="1"/>
</dbReference>
<protein>
    <submittedName>
        <fullName evidence="12">ABC transporter family protein</fullName>
    </submittedName>
</protein>
<dbReference type="AlphaFoldDB" id="A2EB51"/>
<feature type="transmembrane region" description="Helical" evidence="10">
    <location>
        <begin position="295"/>
        <end position="318"/>
    </location>
</feature>
<dbReference type="InterPro" id="IPR003593">
    <property type="entry name" value="AAA+_ATPase"/>
</dbReference>
<dbReference type="PANTHER" id="PTHR19229">
    <property type="entry name" value="ATP-BINDING CASSETTE TRANSPORTER SUBFAMILY A ABCA"/>
    <property type="match status" value="1"/>
</dbReference>
<keyword evidence="6" id="KW-0547">Nucleotide-binding</keyword>
<dbReference type="EMBL" id="DS113344">
    <property type="protein sequence ID" value="EAY10097.1"/>
    <property type="molecule type" value="Genomic_DNA"/>
</dbReference>
<evidence type="ECO:0000313" key="13">
    <source>
        <dbReference type="Proteomes" id="UP000001542"/>
    </source>
</evidence>
<dbReference type="VEuPathDB" id="TrichDB:TVAG_274600"/>
<dbReference type="Gene3D" id="3.40.50.300">
    <property type="entry name" value="P-loop containing nucleotide triphosphate hydrolases"/>
    <property type="match status" value="1"/>
</dbReference>
<keyword evidence="3" id="KW-0813">Transport</keyword>